<keyword evidence="3 5" id="KW-1133">Transmembrane helix</keyword>
<evidence type="ECO:0000313" key="7">
    <source>
        <dbReference type="Proteomes" id="UP000009168"/>
    </source>
</evidence>
<feature type="transmembrane region" description="Helical" evidence="5">
    <location>
        <begin position="150"/>
        <end position="176"/>
    </location>
</feature>
<dbReference type="STRING" id="312017.Q24HV6"/>
<keyword evidence="7" id="KW-1185">Reference proteome</keyword>
<dbReference type="InterPro" id="IPR023352">
    <property type="entry name" value="MAPEG-like_dom_sf"/>
</dbReference>
<evidence type="ECO:0000256" key="2">
    <source>
        <dbReference type="ARBA" id="ARBA00022692"/>
    </source>
</evidence>
<dbReference type="Proteomes" id="UP000009168">
    <property type="component" value="Unassembled WGS sequence"/>
</dbReference>
<dbReference type="HOGENOM" id="CLU_1520837_0_0_1"/>
<name>Q24HV6_TETTS</name>
<dbReference type="RefSeq" id="XP_001027724.1">
    <property type="nucleotide sequence ID" value="XM_001027724.1"/>
</dbReference>
<dbReference type="AlphaFoldDB" id="Q24HV6"/>
<dbReference type="KEGG" id="tet:TTHERM_00572180"/>
<comment type="subcellular location">
    <subcellularLocation>
        <location evidence="1">Membrane</location>
    </subcellularLocation>
</comment>
<dbReference type="EMBL" id="GG662498">
    <property type="protein sequence ID" value="EAS07482.1"/>
    <property type="molecule type" value="Genomic_DNA"/>
</dbReference>
<dbReference type="GO" id="GO:0016020">
    <property type="term" value="C:membrane"/>
    <property type="evidence" value="ECO:0007669"/>
    <property type="project" value="UniProtKB-SubCell"/>
</dbReference>
<sequence>MSVVFEVEDHFQLAVLSAVIYSFEMILIGFLIPGQMRGKVFTSEFMRENFGKEHLDNTGLPVDNSQGYPDMGHGRYSDKLPYAKWLQFAKSQRVHYNFLENWGPQTLFIIVGALKFPIFSAVLGFVAILGRLLYTVGYMLPQGSSNFIRLFGAIAGDIVMLISFILSFIACVQAYYN</sequence>
<proteinExistence type="predicted"/>
<dbReference type="GeneID" id="7831020"/>
<accession>Q24HV6</accession>
<feature type="transmembrane region" description="Helical" evidence="5">
    <location>
        <begin position="12"/>
        <end position="32"/>
    </location>
</feature>
<feature type="transmembrane region" description="Helical" evidence="5">
    <location>
        <begin position="107"/>
        <end position="130"/>
    </location>
</feature>
<dbReference type="OrthoDB" id="312603at2759"/>
<dbReference type="Pfam" id="PF01124">
    <property type="entry name" value="MAPEG"/>
    <property type="match status" value="1"/>
</dbReference>
<reference evidence="7" key="1">
    <citation type="journal article" date="2006" name="PLoS Biol.">
        <title>Macronuclear genome sequence of the ciliate Tetrahymena thermophila, a model eukaryote.</title>
        <authorList>
            <person name="Eisen J.A."/>
            <person name="Coyne R.S."/>
            <person name="Wu M."/>
            <person name="Wu D."/>
            <person name="Thiagarajan M."/>
            <person name="Wortman J.R."/>
            <person name="Badger J.H."/>
            <person name="Ren Q."/>
            <person name="Amedeo P."/>
            <person name="Jones K.M."/>
            <person name="Tallon L.J."/>
            <person name="Delcher A.L."/>
            <person name="Salzberg S.L."/>
            <person name="Silva J.C."/>
            <person name="Haas B.J."/>
            <person name="Majoros W.H."/>
            <person name="Farzad M."/>
            <person name="Carlton J.M."/>
            <person name="Smith R.K. Jr."/>
            <person name="Garg J."/>
            <person name="Pearlman R.E."/>
            <person name="Karrer K.M."/>
            <person name="Sun L."/>
            <person name="Manning G."/>
            <person name="Elde N.C."/>
            <person name="Turkewitz A.P."/>
            <person name="Asai D.J."/>
            <person name="Wilkes D.E."/>
            <person name="Wang Y."/>
            <person name="Cai H."/>
            <person name="Collins K."/>
            <person name="Stewart B.A."/>
            <person name="Lee S.R."/>
            <person name="Wilamowska K."/>
            <person name="Weinberg Z."/>
            <person name="Ruzzo W.L."/>
            <person name="Wloga D."/>
            <person name="Gaertig J."/>
            <person name="Frankel J."/>
            <person name="Tsao C.-C."/>
            <person name="Gorovsky M.A."/>
            <person name="Keeling P.J."/>
            <person name="Waller R.F."/>
            <person name="Patron N.J."/>
            <person name="Cherry J.M."/>
            <person name="Stover N.A."/>
            <person name="Krieger C.J."/>
            <person name="del Toro C."/>
            <person name="Ryder H.F."/>
            <person name="Williamson S.C."/>
            <person name="Barbeau R.A."/>
            <person name="Hamilton E.P."/>
            <person name="Orias E."/>
        </authorList>
    </citation>
    <scope>NUCLEOTIDE SEQUENCE [LARGE SCALE GENOMIC DNA]</scope>
    <source>
        <strain evidence="7">SB210</strain>
    </source>
</reference>
<evidence type="ECO:0000256" key="1">
    <source>
        <dbReference type="ARBA" id="ARBA00004370"/>
    </source>
</evidence>
<protein>
    <submittedName>
        <fullName evidence="6">Mapeg family protein</fullName>
    </submittedName>
</protein>
<evidence type="ECO:0000313" key="6">
    <source>
        <dbReference type="EMBL" id="EAS07482.1"/>
    </source>
</evidence>
<evidence type="ECO:0000256" key="5">
    <source>
        <dbReference type="SAM" id="Phobius"/>
    </source>
</evidence>
<keyword evidence="4 5" id="KW-0472">Membrane</keyword>
<evidence type="ECO:0000256" key="4">
    <source>
        <dbReference type="ARBA" id="ARBA00023136"/>
    </source>
</evidence>
<organism evidence="6 7">
    <name type="scientific">Tetrahymena thermophila (strain SB210)</name>
    <dbReference type="NCBI Taxonomy" id="312017"/>
    <lineage>
        <taxon>Eukaryota</taxon>
        <taxon>Sar</taxon>
        <taxon>Alveolata</taxon>
        <taxon>Ciliophora</taxon>
        <taxon>Intramacronucleata</taxon>
        <taxon>Oligohymenophorea</taxon>
        <taxon>Hymenostomatida</taxon>
        <taxon>Tetrahymenina</taxon>
        <taxon>Tetrahymenidae</taxon>
        <taxon>Tetrahymena</taxon>
    </lineage>
</organism>
<dbReference type="SUPFAM" id="SSF161084">
    <property type="entry name" value="MAPEG domain-like"/>
    <property type="match status" value="1"/>
</dbReference>
<keyword evidence="2 5" id="KW-0812">Transmembrane</keyword>
<evidence type="ECO:0000256" key="3">
    <source>
        <dbReference type="ARBA" id="ARBA00022989"/>
    </source>
</evidence>
<gene>
    <name evidence="6" type="ORF">TTHERM_00572180</name>
</gene>
<dbReference type="Gene3D" id="1.20.120.550">
    <property type="entry name" value="Membrane associated eicosanoid/glutathione metabolism-like domain"/>
    <property type="match status" value="1"/>
</dbReference>
<dbReference type="InterPro" id="IPR001129">
    <property type="entry name" value="Membr-assoc_MAPEG"/>
</dbReference>
<dbReference type="InParanoid" id="Q24HV6"/>